<dbReference type="Pfam" id="PF00515">
    <property type="entry name" value="TPR_1"/>
    <property type="match status" value="1"/>
</dbReference>
<dbReference type="InterPro" id="IPR011990">
    <property type="entry name" value="TPR-like_helical_dom_sf"/>
</dbReference>
<feature type="repeat" description="TPR" evidence="1">
    <location>
        <begin position="182"/>
        <end position="215"/>
    </location>
</feature>
<dbReference type="Gene3D" id="1.25.40.10">
    <property type="entry name" value="Tetratricopeptide repeat domain"/>
    <property type="match status" value="2"/>
</dbReference>
<accession>A0A941GX85</accession>
<dbReference type="Proteomes" id="UP000767446">
    <property type="component" value="Unassembled WGS sequence"/>
</dbReference>
<dbReference type="SUPFAM" id="SSF48452">
    <property type="entry name" value="TPR-like"/>
    <property type="match status" value="1"/>
</dbReference>
<proteinExistence type="predicted"/>
<comment type="caution">
    <text evidence="2">The sequence shown here is derived from an EMBL/GenBank/DDBJ whole genome shotgun (WGS) entry which is preliminary data.</text>
</comment>
<feature type="repeat" description="TPR" evidence="1">
    <location>
        <begin position="10"/>
        <end position="43"/>
    </location>
</feature>
<dbReference type="Pfam" id="PF13414">
    <property type="entry name" value="TPR_11"/>
    <property type="match status" value="2"/>
</dbReference>
<dbReference type="PROSITE" id="PS50005">
    <property type="entry name" value="TPR"/>
    <property type="match status" value="4"/>
</dbReference>
<name>A0A941GX85_9CHRO</name>
<dbReference type="SMART" id="SM00028">
    <property type="entry name" value="TPR"/>
    <property type="match status" value="6"/>
</dbReference>
<dbReference type="InterPro" id="IPR052943">
    <property type="entry name" value="TMTC_O-mannosyl-trnsfr"/>
</dbReference>
<organism evidence="2 3">
    <name type="scientific">Gomphosphaeria aponina SAG 52.96 = DSM 107014</name>
    <dbReference type="NCBI Taxonomy" id="1521640"/>
    <lineage>
        <taxon>Bacteria</taxon>
        <taxon>Bacillati</taxon>
        <taxon>Cyanobacteriota</taxon>
        <taxon>Cyanophyceae</taxon>
        <taxon>Oscillatoriophycideae</taxon>
        <taxon>Chroococcales</taxon>
        <taxon>Gomphosphaeriaceae</taxon>
        <taxon>Gomphosphaeria</taxon>
    </lineage>
</organism>
<feature type="repeat" description="TPR" evidence="1">
    <location>
        <begin position="216"/>
        <end position="249"/>
    </location>
</feature>
<dbReference type="Pfam" id="PF13181">
    <property type="entry name" value="TPR_8"/>
    <property type="match status" value="2"/>
</dbReference>
<reference evidence="2" key="1">
    <citation type="submission" date="2021-02" db="EMBL/GenBank/DDBJ databases">
        <title>Metagenome analyses of Stigonema ocellatum DSM 106950, Chlorogloea purpurea SAG 13.99 and Gomphosphaeria aponina DSM 107014.</title>
        <authorList>
            <person name="Marter P."/>
            <person name="Huang S."/>
        </authorList>
    </citation>
    <scope>NUCLEOTIDE SEQUENCE</scope>
    <source>
        <strain evidence="2">JP213</strain>
    </source>
</reference>
<feature type="repeat" description="TPR" evidence="1">
    <location>
        <begin position="148"/>
        <end position="181"/>
    </location>
</feature>
<sequence>MATKKIITKVKESLAEGNELKEQGKLEESIESYQKAIKLKPDYYPALSKLASIYETQENWEEAEKCYVRQIGSNPEDAKAYLNLARVLKKQNKNWGAKAAYQKAVELKEDWGGKIYKEAGDALLVEEDLETEAIALYQKAAANQALSVKGYYKLGKLLEKKERLDEASGCYEKAVELKPDSSIYYLSLGGVQVKQGKLEEAVKIYKKAIEVNNQAVGAYEALGKILKEKGKLDKSLEFYQKALEFSPDSRRINRGIGDILKEQGKESEAQAYYEKAEV</sequence>
<evidence type="ECO:0000313" key="2">
    <source>
        <dbReference type="EMBL" id="MBR8827303.1"/>
    </source>
</evidence>
<evidence type="ECO:0000256" key="1">
    <source>
        <dbReference type="PROSITE-ProRule" id="PRU00339"/>
    </source>
</evidence>
<dbReference type="EMBL" id="JADQBC010000026">
    <property type="protein sequence ID" value="MBR8827303.1"/>
    <property type="molecule type" value="Genomic_DNA"/>
</dbReference>
<evidence type="ECO:0000313" key="3">
    <source>
        <dbReference type="Proteomes" id="UP000767446"/>
    </source>
</evidence>
<protein>
    <submittedName>
        <fullName evidence="2">Tetratricopeptide repeat protein</fullName>
    </submittedName>
</protein>
<dbReference type="PANTHER" id="PTHR44809:SF1">
    <property type="entry name" value="PROTEIN O-MANNOSYL-TRANSFERASE TMTC1"/>
    <property type="match status" value="1"/>
</dbReference>
<dbReference type="PROSITE" id="PS50293">
    <property type="entry name" value="TPR_REGION"/>
    <property type="match status" value="2"/>
</dbReference>
<dbReference type="AlphaFoldDB" id="A0A941GX85"/>
<keyword evidence="1" id="KW-0802">TPR repeat</keyword>
<gene>
    <name evidence="2" type="ORF">DSM107014_05255</name>
</gene>
<dbReference type="InterPro" id="IPR019734">
    <property type="entry name" value="TPR_rpt"/>
</dbReference>
<dbReference type="PANTHER" id="PTHR44809">
    <property type="match status" value="1"/>
</dbReference>